<dbReference type="KEGG" id="tpla:ElP_16420"/>
<reference evidence="1 2" key="1">
    <citation type="submission" date="2019-02" db="EMBL/GenBank/DDBJ databases">
        <title>Deep-cultivation of Planctomycetes and their phenomic and genomic characterization uncovers novel biology.</title>
        <authorList>
            <person name="Wiegand S."/>
            <person name="Jogler M."/>
            <person name="Boedeker C."/>
            <person name="Pinto D."/>
            <person name="Vollmers J."/>
            <person name="Rivas-Marin E."/>
            <person name="Kohn T."/>
            <person name="Peeters S.H."/>
            <person name="Heuer A."/>
            <person name="Rast P."/>
            <person name="Oberbeckmann S."/>
            <person name="Bunk B."/>
            <person name="Jeske O."/>
            <person name="Meyerdierks A."/>
            <person name="Storesund J.E."/>
            <person name="Kallscheuer N."/>
            <person name="Luecker S."/>
            <person name="Lage O.M."/>
            <person name="Pohl T."/>
            <person name="Merkel B.J."/>
            <person name="Hornburger P."/>
            <person name="Mueller R.-W."/>
            <person name="Bruemmer F."/>
            <person name="Labrenz M."/>
            <person name="Spormann A.M."/>
            <person name="Op den Camp H."/>
            <person name="Overmann J."/>
            <person name="Amann R."/>
            <person name="Jetten M.S.M."/>
            <person name="Mascher T."/>
            <person name="Medema M.H."/>
            <person name="Devos D.P."/>
            <person name="Kaster A.-K."/>
            <person name="Ovreas L."/>
            <person name="Rohde M."/>
            <person name="Galperin M.Y."/>
            <person name="Jogler C."/>
        </authorList>
    </citation>
    <scope>NUCLEOTIDE SEQUENCE [LARGE SCALE GENOMIC DNA]</scope>
    <source>
        <strain evidence="1 2">ElP</strain>
    </source>
</reference>
<dbReference type="EMBL" id="CP036426">
    <property type="protein sequence ID" value="QDV33763.1"/>
    <property type="molecule type" value="Genomic_DNA"/>
</dbReference>
<keyword evidence="2" id="KW-1185">Reference proteome</keyword>
<organism evidence="1 2">
    <name type="scientific">Tautonia plasticadhaerens</name>
    <dbReference type="NCBI Taxonomy" id="2527974"/>
    <lineage>
        <taxon>Bacteria</taxon>
        <taxon>Pseudomonadati</taxon>
        <taxon>Planctomycetota</taxon>
        <taxon>Planctomycetia</taxon>
        <taxon>Isosphaerales</taxon>
        <taxon>Isosphaeraceae</taxon>
        <taxon>Tautonia</taxon>
    </lineage>
</organism>
<name>A0A518GYX9_9BACT</name>
<dbReference type="AlphaFoldDB" id="A0A518GYX9"/>
<evidence type="ECO:0000313" key="1">
    <source>
        <dbReference type="EMBL" id="QDV33763.1"/>
    </source>
</evidence>
<dbReference type="Proteomes" id="UP000317835">
    <property type="component" value="Chromosome"/>
</dbReference>
<protein>
    <submittedName>
        <fullName evidence="1">Uncharacterized protein</fullName>
    </submittedName>
</protein>
<proteinExistence type="predicted"/>
<dbReference type="RefSeq" id="WP_231749561.1">
    <property type="nucleotide sequence ID" value="NZ_CP036426.1"/>
</dbReference>
<sequence>MSRTLTASPSEEGGRRRPRIGRVAAYAWASPTSIVGLTAGALTLCTGGRAQLRSGAIEFHGGFSDWFLRRCAGAAAMTLGHVIIGRDCGCLDGCRDHEQAHVRQVERWGPAFIPAYLVASGIAWARGEHYYLDNWFERDARRSCGEGW</sequence>
<evidence type="ECO:0000313" key="2">
    <source>
        <dbReference type="Proteomes" id="UP000317835"/>
    </source>
</evidence>
<accession>A0A518GYX9</accession>
<gene>
    <name evidence="1" type="ORF">ElP_16420</name>
</gene>